<dbReference type="RefSeq" id="WP_207880099.1">
    <property type="nucleotide sequence ID" value="NZ_JAFVMF010000005.1"/>
</dbReference>
<name>A0ABS3LTH8_9PROT</name>
<organism evidence="1 2">
    <name type="scientific">Acetobacter sacchari</name>
    <dbReference type="NCBI Taxonomy" id="2661687"/>
    <lineage>
        <taxon>Bacteria</taxon>
        <taxon>Pseudomonadati</taxon>
        <taxon>Pseudomonadota</taxon>
        <taxon>Alphaproteobacteria</taxon>
        <taxon>Acetobacterales</taxon>
        <taxon>Acetobacteraceae</taxon>
        <taxon>Acetobacter</taxon>
    </lineage>
</organism>
<keyword evidence="2" id="KW-1185">Reference proteome</keyword>
<dbReference type="EMBL" id="JAFVMF010000005">
    <property type="protein sequence ID" value="MBO1359215.1"/>
    <property type="molecule type" value="Genomic_DNA"/>
</dbReference>
<reference evidence="1 2" key="1">
    <citation type="submission" date="2021-03" db="EMBL/GenBank/DDBJ databases">
        <title>The complete genome sequence of Acetobacter sacchari TBRC 11175.</title>
        <authorList>
            <person name="Charoenyingcharoen P."/>
            <person name="Yukphan P."/>
        </authorList>
    </citation>
    <scope>NUCLEOTIDE SEQUENCE [LARGE SCALE GENOMIC DNA]</scope>
    <source>
        <strain evidence="1 2">TBRC 11175</strain>
    </source>
</reference>
<dbReference type="InterPro" id="IPR009964">
    <property type="entry name" value="DUF1491"/>
</dbReference>
<proteinExistence type="predicted"/>
<comment type="caution">
    <text evidence="1">The sequence shown here is derived from an EMBL/GenBank/DDBJ whole genome shotgun (WGS) entry which is preliminary data.</text>
</comment>
<evidence type="ECO:0000313" key="2">
    <source>
        <dbReference type="Proteomes" id="UP000664771"/>
    </source>
</evidence>
<evidence type="ECO:0000313" key="1">
    <source>
        <dbReference type="EMBL" id="MBO1359215.1"/>
    </source>
</evidence>
<dbReference type="Pfam" id="PF07372">
    <property type="entry name" value="DUF1491"/>
    <property type="match status" value="1"/>
</dbReference>
<sequence>MTEARLKTGLWVSAALRAGAQGGRSAMRLRRGDEDAGGVLAVLVNRSGGSVVLTQTRTPDGERAWMRGTGAEPVTAADADAYVARQVARDPDLWVLEFESDDLTPPFEAHVL</sequence>
<accession>A0ABS3LTH8</accession>
<protein>
    <submittedName>
        <fullName evidence="1">DUF1491 family protein</fullName>
    </submittedName>
</protein>
<gene>
    <name evidence="1" type="ORF">J2D73_05315</name>
</gene>
<dbReference type="Gene3D" id="3.40.1530.20">
    <property type="entry name" value="Protein of unknown function (DUF1491)"/>
    <property type="match status" value="1"/>
</dbReference>
<dbReference type="Proteomes" id="UP000664771">
    <property type="component" value="Unassembled WGS sequence"/>
</dbReference>